<name>A0A9P4QGI8_9PEZI</name>
<sequence>MRAVERNPRSTSGGRWKPPKSLGSNQSVQPELWYKYDERDPVMQNGFQSPTRRMDREVVFRPSRPQQPLPAHYKTVSMYYSGGVFWLVEYDATTEAVNDGIDIADPRMMRRGSTDEEEKPDWDPMEFRQCANLVSYACRRGTHRNLLVVRPDQMWPHRILTDVHAALSSTGNRCLGGLIGELPLLLGLVYLALRESDVVRYMPRVVQRQWSIVEQMGRNYGWREKRGVVVSVYTNPPEATSQQLECYERGGYGTMFN</sequence>
<evidence type="ECO:0000256" key="1">
    <source>
        <dbReference type="SAM" id="MobiDB-lite"/>
    </source>
</evidence>
<comment type="caution">
    <text evidence="2">The sequence shown here is derived from an EMBL/GenBank/DDBJ whole genome shotgun (WGS) entry which is preliminary data.</text>
</comment>
<dbReference type="EMBL" id="MU003768">
    <property type="protein sequence ID" value="KAF2725183.1"/>
    <property type="molecule type" value="Genomic_DNA"/>
</dbReference>
<evidence type="ECO:0000313" key="3">
    <source>
        <dbReference type="Proteomes" id="UP000799441"/>
    </source>
</evidence>
<keyword evidence="3" id="KW-1185">Reference proteome</keyword>
<dbReference type="OrthoDB" id="5243686at2759"/>
<evidence type="ECO:0000313" key="2">
    <source>
        <dbReference type="EMBL" id="KAF2725183.1"/>
    </source>
</evidence>
<dbReference type="AlphaFoldDB" id="A0A9P4QGI8"/>
<organism evidence="2 3">
    <name type="scientific">Polychaeton citri CBS 116435</name>
    <dbReference type="NCBI Taxonomy" id="1314669"/>
    <lineage>
        <taxon>Eukaryota</taxon>
        <taxon>Fungi</taxon>
        <taxon>Dikarya</taxon>
        <taxon>Ascomycota</taxon>
        <taxon>Pezizomycotina</taxon>
        <taxon>Dothideomycetes</taxon>
        <taxon>Dothideomycetidae</taxon>
        <taxon>Capnodiales</taxon>
        <taxon>Capnodiaceae</taxon>
        <taxon>Polychaeton</taxon>
    </lineage>
</organism>
<gene>
    <name evidence="2" type="ORF">K431DRAFT_98759</name>
</gene>
<protein>
    <submittedName>
        <fullName evidence="2">Uncharacterized protein</fullName>
    </submittedName>
</protein>
<proteinExistence type="predicted"/>
<reference evidence="2" key="1">
    <citation type="journal article" date="2020" name="Stud. Mycol.">
        <title>101 Dothideomycetes genomes: a test case for predicting lifestyles and emergence of pathogens.</title>
        <authorList>
            <person name="Haridas S."/>
            <person name="Albert R."/>
            <person name="Binder M."/>
            <person name="Bloem J."/>
            <person name="Labutti K."/>
            <person name="Salamov A."/>
            <person name="Andreopoulos B."/>
            <person name="Baker S."/>
            <person name="Barry K."/>
            <person name="Bills G."/>
            <person name="Bluhm B."/>
            <person name="Cannon C."/>
            <person name="Castanera R."/>
            <person name="Culley D."/>
            <person name="Daum C."/>
            <person name="Ezra D."/>
            <person name="Gonzalez J."/>
            <person name="Henrissat B."/>
            <person name="Kuo A."/>
            <person name="Liang C."/>
            <person name="Lipzen A."/>
            <person name="Lutzoni F."/>
            <person name="Magnuson J."/>
            <person name="Mondo S."/>
            <person name="Nolan M."/>
            <person name="Ohm R."/>
            <person name="Pangilinan J."/>
            <person name="Park H.-J."/>
            <person name="Ramirez L."/>
            <person name="Alfaro M."/>
            <person name="Sun H."/>
            <person name="Tritt A."/>
            <person name="Yoshinaga Y."/>
            <person name="Zwiers L.-H."/>
            <person name="Turgeon B."/>
            <person name="Goodwin S."/>
            <person name="Spatafora J."/>
            <person name="Crous P."/>
            <person name="Grigoriev I."/>
        </authorList>
    </citation>
    <scope>NUCLEOTIDE SEQUENCE</scope>
    <source>
        <strain evidence="2">CBS 116435</strain>
    </source>
</reference>
<accession>A0A9P4QGI8</accession>
<dbReference type="Proteomes" id="UP000799441">
    <property type="component" value="Unassembled WGS sequence"/>
</dbReference>
<feature type="region of interest" description="Disordered" evidence="1">
    <location>
        <begin position="1"/>
        <end position="29"/>
    </location>
</feature>